<gene>
    <name evidence="1" type="ORF">dsmv_2873</name>
</gene>
<dbReference type="EMBL" id="ATHJ01000096">
    <property type="protein sequence ID" value="EPR37833.1"/>
    <property type="molecule type" value="Genomic_DNA"/>
</dbReference>
<evidence type="ECO:0000313" key="2">
    <source>
        <dbReference type="Proteomes" id="UP000014977"/>
    </source>
</evidence>
<keyword evidence="2" id="KW-1185">Reference proteome</keyword>
<comment type="caution">
    <text evidence="1">The sequence shown here is derived from an EMBL/GenBank/DDBJ whole genome shotgun (WGS) entry which is preliminary data.</text>
</comment>
<evidence type="ECO:0000313" key="1">
    <source>
        <dbReference type="EMBL" id="EPR37833.1"/>
    </source>
</evidence>
<dbReference type="Proteomes" id="UP000014977">
    <property type="component" value="Unassembled WGS sequence"/>
</dbReference>
<dbReference type="RefSeq" id="WP_020877940.1">
    <property type="nucleotide sequence ID" value="NZ_ATHJ01000096.1"/>
</dbReference>
<reference evidence="1 2" key="1">
    <citation type="journal article" date="2013" name="Genome Announc.">
        <title>Draft genome sequences for three mercury-methylating, sulfate-reducing bacteria.</title>
        <authorList>
            <person name="Brown S.D."/>
            <person name="Hurt R.A.Jr."/>
            <person name="Gilmour C.C."/>
            <person name="Elias D.A."/>
        </authorList>
    </citation>
    <scope>NUCLEOTIDE SEQUENCE [LARGE SCALE GENOMIC DNA]</scope>
    <source>
        <strain evidence="1 2">DSM 2059</strain>
    </source>
</reference>
<dbReference type="OrthoDB" id="9789797at2"/>
<sequence length="686" mass="75955">MTLKKRPACVLDLDGTLNHAVPVPGGAAIRGRTTDSFLSPETLACLARLSRKIDIIIATGRSRSTAADFRAAFTRWRIRIAGWIFEHGAAVQGRPEWTRTVLAGMEIDRVRRDLGRVIRERGMPIDDTPYVDSHDHTLLLSGKGPLLAEHFIACAAGVLKDDFRSIVGRRKIALIPKRADKFAAFNANFGTTHFLAFAAGDQPDDLTLLRYAVYPLTHAGADPVIRRYVRSRDGYVAHYGGHAGTAALLDAIKGRVLREREFSLPERKPPAGPRLPVEETTYFRPSKRAYLDRLFDESVVPETCPETRFLERLGERLGGGRSLVLEVGMRDWGGEAKPLKALLSGFLPYLPLARWRLWFRRERRGAENLADFRAITRRLGGMAWLPDGRPRFSAPGVPGSPPDFGPPEATLLLFDHPEDLGAWYTAAMPRLITRHPLRPGVFWVNPMYLKISGPTPGTCRIFTDQAIRVMMAANVVDKTDIEIAVSGFRKLRDQADALIIAPRVVTNPSRNRMIRDAVSAIGETAAPLSKIGPKDRPGVIVVDTYGDLPGLYAQCRFSYLGGGFDPRKRGFDPVESLRAGVPVIMGPLCDYNRIAVNLLAGTGWITRLEASEATASDMAEAVRRRMEKKPDPAVLEEFFRRRTIDSLQVALEVMAHLAGVCLKGYLLPEHRVFPGDRILSSVLVGN</sequence>
<dbReference type="InterPro" id="IPR023214">
    <property type="entry name" value="HAD_sf"/>
</dbReference>
<name>S7UZI4_DESML</name>
<dbReference type="SUPFAM" id="SSF56784">
    <property type="entry name" value="HAD-like"/>
    <property type="match status" value="1"/>
</dbReference>
<dbReference type="InterPro" id="IPR036412">
    <property type="entry name" value="HAD-like_sf"/>
</dbReference>
<organism evidence="1 2">
    <name type="scientific">Desulfococcus multivorans DSM 2059</name>
    <dbReference type="NCBI Taxonomy" id="1121405"/>
    <lineage>
        <taxon>Bacteria</taxon>
        <taxon>Pseudomonadati</taxon>
        <taxon>Thermodesulfobacteriota</taxon>
        <taxon>Desulfobacteria</taxon>
        <taxon>Desulfobacterales</taxon>
        <taxon>Desulfococcaceae</taxon>
        <taxon>Desulfococcus</taxon>
    </lineage>
</organism>
<dbReference type="AlphaFoldDB" id="S7UZI4"/>
<proteinExistence type="predicted"/>
<dbReference type="Gene3D" id="3.40.50.2000">
    <property type="entry name" value="Glycogen Phosphorylase B"/>
    <property type="match status" value="1"/>
</dbReference>
<dbReference type="Gene3D" id="3.40.50.1000">
    <property type="entry name" value="HAD superfamily/HAD-like"/>
    <property type="match status" value="1"/>
</dbReference>
<accession>S7UZI4</accession>
<protein>
    <submittedName>
        <fullName evidence="1">Uncharacterized protein</fullName>
    </submittedName>
</protein>
<dbReference type="STRING" id="897.B2D07_14540"/>